<comment type="caution">
    <text evidence="4">The sequence shown here is derived from an EMBL/GenBank/DDBJ whole genome shotgun (WGS) entry which is preliminary data.</text>
</comment>
<dbReference type="EMBL" id="JAGWCR010000014">
    <property type="protein sequence ID" value="MBS3651486.1"/>
    <property type="molecule type" value="Genomic_DNA"/>
</dbReference>
<protein>
    <submittedName>
        <fullName evidence="4">AprI/Inh family metalloprotease inhibitor</fullName>
    </submittedName>
</protein>
<evidence type="ECO:0000313" key="4">
    <source>
        <dbReference type="EMBL" id="MBS3651486.1"/>
    </source>
</evidence>
<dbReference type="Pfam" id="PF02974">
    <property type="entry name" value="Inh"/>
    <property type="match status" value="1"/>
</dbReference>
<gene>
    <name evidence="4" type="ORF">KEU06_22985</name>
</gene>
<keyword evidence="5" id="KW-1185">Reference proteome</keyword>
<reference evidence="4" key="1">
    <citation type="submission" date="2021-04" db="EMBL/GenBank/DDBJ databases">
        <title>Pseudaminobacter soli sp. nov., isolated from paddy soil contaminated by heavy metals.</title>
        <authorList>
            <person name="Zhang K."/>
        </authorList>
    </citation>
    <scope>NUCLEOTIDE SEQUENCE</scope>
    <source>
        <strain evidence="4">19-2017</strain>
    </source>
</reference>
<dbReference type="InterPro" id="IPR016085">
    <property type="entry name" value="Protease_inh_B-barrel_dom"/>
</dbReference>
<feature type="domain" description="Alkaline proteinase inhibitor/ Outer membrane lipoprotein Omp19" evidence="3">
    <location>
        <begin position="33"/>
        <end position="123"/>
    </location>
</feature>
<dbReference type="GO" id="GO:0004866">
    <property type="term" value="F:endopeptidase inhibitor activity"/>
    <property type="evidence" value="ECO:0007669"/>
    <property type="project" value="InterPro"/>
</dbReference>
<dbReference type="Proteomes" id="UP000680348">
    <property type="component" value="Unassembled WGS sequence"/>
</dbReference>
<dbReference type="Gene3D" id="2.40.128.10">
    <property type="match status" value="1"/>
</dbReference>
<proteinExistence type="predicted"/>
<organism evidence="4 5">
    <name type="scientific">Pseudaminobacter soli</name>
    <name type="common">ex Zhang et al. 2022</name>
    <dbReference type="NCBI Taxonomy" id="2831468"/>
    <lineage>
        <taxon>Bacteria</taxon>
        <taxon>Pseudomonadati</taxon>
        <taxon>Pseudomonadota</taxon>
        <taxon>Alphaproteobacteria</taxon>
        <taxon>Hyphomicrobiales</taxon>
        <taxon>Phyllobacteriaceae</taxon>
        <taxon>Pseudaminobacter</taxon>
    </lineage>
</organism>
<feature type="signal peptide" evidence="2">
    <location>
        <begin position="1"/>
        <end position="24"/>
    </location>
</feature>
<name>A0A942IBD3_9HYPH</name>
<dbReference type="InterPro" id="IPR021140">
    <property type="entry name" value="Inh/Omp19"/>
</dbReference>
<sequence length="242" mass="25626">MRLGLAAIGAATIMLCGGGSSAFAQTEADFVKAFAGPWHIVDSRYAAGSERCRVTLSNERSETRFGVTSSGCAAEAGLATSWSLADGQMSLHDSSGTAIARLGGNQRRMSGNTASGAPLILERDGVPGLAEVLEAARKQSGCFYAGFSNKCAPNSELQKPAEERPRISVLVNLNARGEARDDAPTIGVVPKDTCIQTDLCVNASDGAWCRADFDGKSGWLRKFALRQNRWPVVTFFNSCPSQ</sequence>
<evidence type="ECO:0000259" key="3">
    <source>
        <dbReference type="Pfam" id="PF02974"/>
    </source>
</evidence>
<keyword evidence="1 2" id="KW-0732">Signal</keyword>
<dbReference type="RefSeq" id="WP_188257045.1">
    <property type="nucleotide sequence ID" value="NZ_JABVCF010000014.1"/>
</dbReference>
<dbReference type="AlphaFoldDB" id="A0A942IBD3"/>
<evidence type="ECO:0000313" key="5">
    <source>
        <dbReference type="Proteomes" id="UP000680348"/>
    </source>
</evidence>
<evidence type="ECO:0000256" key="2">
    <source>
        <dbReference type="SAM" id="SignalP"/>
    </source>
</evidence>
<dbReference type="SUPFAM" id="SSF50882">
    <property type="entry name" value="beta-Barrel protease inhibitors"/>
    <property type="match status" value="1"/>
</dbReference>
<evidence type="ECO:0000256" key="1">
    <source>
        <dbReference type="ARBA" id="ARBA00022729"/>
    </source>
</evidence>
<feature type="chain" id="PRO_5037199231" evidence="2">
    <location>
        <begin position="25"/>
        <end position="242"/>
    </location>
</feature>
<accession>A0A942IBD3</accession>